<dbReference type="Proteomes" id="UP000054937">
    <property type="component" value="Unassembled WGS sequence"/>
</dbReference>
<evidence type="ECO:0000259" key="3">
    <source>
        <dbReference type="Pfam" id="PF23150"/>
    </source>
</evidence>
<dbReference type="PANTHER" id="PTHR21178:SF8">
    <property type="entry name" value="CILIA- AND FLAGELLA-ASSOCIATED PROTEIN 61"/>
    <property type="match status" value="1"/>
</dbReference>
<gene>
    <name evidence="4" type="ORF">PPERSA_12071</name>
</gene>
<comment type="caution">
    <text evidence="4">The sequence shown here is derived from an EMBL/GenBank/DDBJ whole genome shotgun (WGS) entry which is preliminary data.</text>
</comment>
<dbReference type="Gene3D" id="3.50.50.100">
    <property type="match status" value="1"/>
</dbReference>
<dbReference type="InterPro" id="IPR038884">
    <property type="entry name" value="CFAP61"/>
</dbReference>
<organism evidence="4 5">
    <name type="scientific">Pseudocohnilembus persalinus</name>
    <name type="common">Ciliate</name>
    <dbReference type="NCBI Taxonomy" id="266149"/>
    <lineage>
        <taxon>Eukaryota</taxon>
        <taxon>Sar</taxon>
        <taxon>Alveolata</taxon>
        <taxon>Ciliophora</taxon>
        <taxon>Intramacronucleata</taxon>
        <taxon>Oligohymenophorea</taxon>
        <taxon>Scuticociliatia</taxon>
        <taxon>Philasterida</taxon>
        <taxon>Pseudocohnilembidae</taxon>
        <taxon>Pseudocohnilembus</taxon>
    </lineage>
</organism>
<accession>A0A0V0R8Z9</accession>
<dbReference type="Pfam" id="PF16092">
    <property type="entry name" value="CFAP61_N"/>
    <property type="match status" value="1"/>
</dbReference>
<evidence type="ECO:0000313" key="4">
    <source>
        <dbReference type="EMBL" id="KRX10947.1"/>
    </source>
</evidence>
<sequence>MQNNISYNQNQSYTQQQINQNSYPSNLEQTVEQENYQVLVRKADLDDIDELMQLITQDSQEAQDLLYDYPKLVTLFERSFLSVTVLDSNQRIVGCAVFNDYPQGLFGKIDFQHENFWEYWLFDAFDFLEDQFVSPYNSLWLTYMFIAKEAIGLEDTEELKITEKIFQNVYNSIPYIENILFLKRGETADSDVANQEIGNVLQQFFVPVECKDREIIRTVRGIHSKSELFYSPKSVCTEIMEIRMAKEQDHDDLAEIFNKQSEVLTQQFGEFFIADLIATQNQTRRVKNKLQNEGRAIVGQVRDKAVGLMSISQEIDYKLLASCFELETYDNLFKPEYMDAIRNRRQDISEQLRWEQYDQKLKTAKALQEEFLKCQIIGQRMTLQQFCIQISNQIEITISEYLADPVKQKNDLSDFSKVEELLDGWLEPFKDLMHQPSEMFKEYFDQYQEIETCILTPRELLLETLQYFGLPDFYMQGNGHWKDWEKKKREEMKTKKLRKFLKKTAPKAHGKKKKEQEEAERRELAPPEYFDLVPFQESFKKFISITPEMRTGFRQQIETNMKKVVMNFCNENGELNSERSMDINDLGRNLAEEGMDKTTPEIQENMASFLKCFGNIQFDQETILIPVQEEKDAKSKAREPAHIKKHLQELQKQPQMQEKVLFKCNFEDFQRSIQIFKEFDLQLSKIGCIQSSILSKELKQIQEDENLKEQKQLNSRKINREHNEYDSDPNIQNLETLEELPQEIPLEAQNAVVINLYCVDENFESRSLDFVEYAFSLFPDKDYLILTQPYSVQETSLLSNFIQIPMKKNSTFDHVLYIYHKDALASNAIYVRKSKLEDVYDAKPLIEGLYNQEQVEQDCINAIKNTAKGLQCFSVFCDTQLIGMYVVSKTVNLDYYVSHFCVQDHLILKEHPKPFHTKLKHSILNPLFYKATRFILREILRLTGKTCLYFEVESKTLLPDIFNELVFVRARTFPHFLKRKWDFEHDEEHFERAGDLSEVTDGNRDAFDQEESPFSLSMITKKMLSNNKVSNNNRIVVVGASDTGISFIESLLTIKDIHFTHITLLAPGGLHTMHIQSALDQLKAMSTNYTMEELRNLMLDARVSVLDAKMVKLDKKKKRIDLDKDAYLNYDILVISVGLIDQVLQSPIQIKQEDQGEERDNYFYRLYSTGLKNSYYYKNQLRINQQIMLPNTYKMIDGVYSIDDPYLQDSFKINDTKDSNINLLTRKKRPHNITVYGRTLHTISFISGLLNRGVKPERIKYVIPPLESKKKKDDEEEKDFDEALRRQEELDLLNKRPGKDDKLSLSKRVNEQQQLIEQEKVLDNEEQLGYNELKLKEEDEKINDPDPFENEDVQSKVFEYLESVGVEVFQGYNLYQILTDAKDEQQSTCKSVIFRKRATNYKDIKLEIADKEQELKILKEDSDNNNSAIYDDGNEMNVEENKIKVLSQEITQLRNSLNDDRHIQCRFLITSGLVDIDTEIFQIIHDNGLVYNGRLIVKSNFQTTENEIFCCGKICEFSQRYKNDSIGKSLRLDKYNGRELGQKLSKCILEYLDLSYLTDQLYNSEQLPNLYMPIGIGSYLPGQVYYYHIKKNDFGRPKLTQKVKNARKPLTSDNLKLVKGPQTMNTSLSVKNYAYQGNYISFKFDNNGLIDSVTYAGTEEVSVQALISFVGLSEKYFNRLQQKFDKDLIPNVNEFLSENWAMALYHEWFSEFRHLTKQEILQSDNVAQILEETAIHARDGKFLEKEFLEEIKAKLAPEIVKVIQQGTLDFISENQNHLPMYYIPKKKVQVE</sequence>
<evidence type="ECO:0000259" key="2">
    <source>
        <dbReference type="Pfam" id="PF16092"/>
    </source>
</evidence>
<dbReference type="OMA" id="PMESKCH"/>
<dbReference type="InterPro" id="IPR032151">
    <property type="entry name" value="CFAP61_N"/>
</dbReference>
<feature type="coiled-coil region" evidence="1">
    <location>
        <begin position="1401"/>
        <end position="1456"/>
    </location>
</feature>
<keyword evidence="5" id="KW-1185">Reference proteome</keyword>
<dbReference type="InterPro" id="IPR036188">
    <property type="entry name" value="FAD/NAD-bd_sf"/>
</dbReference>
<dbReference type="EMBL" id="LDAU01000013">
    <property type="protein sequence ID" value="KRX10947.1"/>
    <property type="molecule type" value="Genomic_DNA"/>
</dbReference>
<dbReference type="InParanoid" id="A0A0V0R8Z9"/>
<dbReference type="PANTHER" id="PTHR21178">
    <property type="entry name" value="CILIA- AND FLAGELLA-ASSOCIATED PROTEIN 61"/>
    <property type="match status" value="1"/>
</dbReference>
<dbReference type="OrthoDB" id="441013at2759"/>
<keyword evidence="1" id="KW-0175">Coiled coil</keyword>
<evidence type="ECO:0000313" key="5">
    <source>
        <dbReference type="Proteomes" id="UP000054937"/>
    </source>
</evidence>
<dbReference type="Pfam" id="PF23150">
    <property type="entry name" value="CFAP61_dimer"/>
    <property type="match status" value="1"/>
</dbReference>
<protein>
    <submittedName>
        <fullName evidence="4">Uncharacterized protein</fullName>
    </submittedName>
</protein>
<reference evidence="4 5" key="1">
    <citation type="journal article" date="2015" name="Sci. Rep.">
        <title>Genome of the facultative scuticociliatosis pathogen Pseudocohnilembus persalinus provides insight into its virulence through horizontal gene transfer.</title>
        <authorList>
            <person name="Xiong J."/>
            <person name="Wang G."/>
            <person name="Cheng J."/>
            <person name="Tian M."/>
            <person name="Pan X."/>
            <person name="Warren A."/>
            <person name="Jiang C."/>
            <person name="Yuan D."/>
            <person name="Miao W."/>
        </authorList>
    </citation>
    <scope>NUCLEOTIDE SEQUENCE [LARGE SCALE GENOMIC DNA]</scope>
    <source>
        <strain evidence="4">36N120E</strain>
    </source>
</reference>
<dbReference type="SUPFAM" id="SSF51905">
    <property type="entry name" value="FAD/NAD(P)-binding domain"/>
    <property type="match status" value="1"/>
</dbReference>
<dbReference type="InterPro" id="IPR056299">
    <property type="entry name" value="CFAP61_dimer"/>
</dbReference>
<proteinExistence type="predicted"/>
<feature type="domain" description="CFAP61 dimerisation" evidence="3">
    <location>
        <begin position="1568"/>
        <end position="1704"/>
    </location>
</feature>
<feature type="domain" description="Cilia- and flagella-associated protein 61 N-terminal" evidence="2">
    <location>
        <begin position="40"/>
        <end position="335"/>
    </location>
</feature>
<name>A0A0V0R8Z9_PSEPJ</name>
<evidence type="ECO:0000256" key="1">
    <source>
        <dbReference type="SAM" id="Coils"/>
    </source>
</evidence>